<evidence type="ECO:0000259" key="3">
    <source>
        <dbReference type="PROSITE" id="PS51252"/>
    </source>
</evidence>
<keyword evidence="1" id="KW-0646">Protease inhibitor</keyword>
<feature type="domain" description="Antistasin-like" evidence="3">
    <location>
        <begin position="96"/>
        <end position="125"/>
    </location>
</feature>
<dbReference type="InterPro" id="IPR011061">
    <property type="entry name" value="Hirudin/antistatin"/>
</dbReference>
<keyword evidence="5" id="KW-1185">Reference proteome</keyword>
<dbReference type="PROSITE" id="PS51252">
    <property type="entry name" value="ANTISTASIN"/>
    <property type="match status" value="2"/>
</dbReference>
<feature type="domain" description="Antistasin-like" evidence="3">
    <location>
        <begin position="71"/>
        <end position="96"/>
    </location>
</feature>
<comment type="caution">
    <text evidence="4">The sequence shown here is derived from an EMBL/GenBank/DDBJ whole genome shotgun (WGS) entry which is preliminary data.</text>
</comment>
<evidence type="ECO:0000256" key="1">
    <source>
        <dbReference type="ARBA" id="ARBA00022690"/>
    </source>
</evidence>
<sequence length="206" mass="22078">MVNLVKLVDAFASNRWAGSQGGEGQEVLEPLPPVVRRCTARVCAPPPSNCHYQANADGCPSCNLICNPADCPALTCPRPCFNGYVKDEKGCNTCVCRPRCYMKACPAECSHGSFTDSEGCPTCQCRPQPLTCHQDIASLCTQGVCPNACACRPFCFPSPQDGGSSPGNTANDFWDYIFATGTHDFLPSSSRKAEIPSFLGIKQNVL</sequence>
<dbReference type="Proteomes" id="UP000735302">
    <property type="component" value="Unassembled WGS sequence"/>
</dbReference>
<reference evidence="4 5" key="1">
    <citation type="journal article" date="2021" name="Elife">
        <title>Chloroplast acquisition without the gene transfer in kleptoplastic sea slugs, Plakobranchus ocellatus.</title>
        <authorList>
            <person name="Maeda T."/>
            <person name="Takahashi S."/>
            <person name="Yoshida T."/>
            <person name="Shimamura S."/>
            <person name="Takaki Y."/>
            <person name="Nagai Y."/>
            <person name="Toyoda A."/>
            <person name="Suzuki Y."/>
            <person name="Arimoto A."/>
            <person name="Ishii H."/>
            <person name="Satoh N."/>
            <person name="Nishiyama T."/>
            <person name="Hasebe M."/>
            <person name="Maruyama T."/>
            <person name="Minagawa J."/>
            <person name="Obokata J."/>
            <person name="Shigenobu S."/>
        </authorList>
    </citation>
    <scope>NUCLEOTIDE SEQUENCE [LARGE SCALE GENOMIC DNA]</scope>
</reference>
<dbReference type="SUPFAM" id="SSF57262">
    <property type="entry name" value="Leech antihemostatic proteins"/>
    <property type="match status" value="2"/>
</dbReference>
<dbReference type="GO" id="GO:0004867">
    <property type="term" value="F:serine-type endopeptidase inhibitor activity"/>
    <property type="evidence" value="ECO:0007669"/>
    <property type="project" value="UniProtKB-KW"/>
</dbReference>
<dbReference type="Pfam" id="PF02822">
    <property type="entry name" value="Antistasin"/>
    <property type="match status" value="1"/>
</dbReference>
<evidence type="ECO:0000313" key="5">
    <source>
        <dbReference type="Proteomes" id="UP000735302"/>
    </source>
</evidence>
<dbReference type="EMBL" id="BLXT01000273">
    <property type="protein sequence ID" value="GFN75619.1"/>
    <property type="molecule type" value="Genomic_DNA"/>
</dbReference>
<accession>A0AAV3XXU0</accession>
<evidence type="ECO:0000313" key="4">
    <source>
        <dbReference type="EMBL" id="GFN75619.1"/>
    </source>
</evidence>
<protein>
    <submittedName>
        <fullName evidence="4">Cysteine-rich motor neuron 1 protein</fullName>
    </submittedName>
</protein>
<proteinExistence type="predicted"/>
<name>A0AAV3XXU0_9GAST</name>
<keyword evidence="2" id="KW-0722">Serine protease inhibitor</keyword>
<organism evidence="4 5">
    <name type="scientific">Plakobranchus ocellatus</name>
    <dbReference type="NCBI Taxonomy" id="259542"/>
    <lineage>
        <taxon>Eukaryota</taxon>
        <taxon>Metazoa</taxon>
        <taxon>Spiralia</taxon>
        <taxon>Lophotrochozoa</taxon>
        <taxon>Mollusca</taxon>
        <taxon>Gastropoda</taxon>
        <taxon>Heterobranchia</taxon>
        <taxon>Euthyneura</taxon>
        <taxon>Panpulmonata</taxon>
        <taxon>Sacoglossa</taxon>
        <taxon>Placobranchoidea</taxon>
        <taxon>Plakobranchidae</taxon>
        <taxon>Plakobranchus</taxon>
    </lineage>
</organism>
<dbReference type="Gene3D" id="2.10.22.10">
    <property type="entry name" value="Antistasin, domain 1"/>
    <property type="match status" value="2"/>
</dbReference>
<gene>
    <name evidence="4" type="ORF">PoB_000212500</name>
</gene>
<evidence type="ECO:0000256" key="2">
    <source>
        <dbReference type="ARBA" id="ARBA00022900"/>
    </source>
</evidence>
<dbReference type="AlphaFoldDB" id="A0AAV3XXU0"/>
<dbReference type="InterPro" id="IPR004094">
    <property type="entry name" value="Antistasin-like"/>
</dbReference>